<dbReference type="PROSITE" id="PS00455">
    <property type="entry name" value="AMP_BINDING"/>
    <property type="match status" value="1"/>
</dbReference>
<evidence type="ECO:0000313" key="12">
    <source>
        <dbReference type="Proteomes" id="UP000597507"/>
    </source>
</evidence>
<evidence type="ECO:0000259" key="8">
    <source>
        <dbReference type="Pfam" id="PF00501"/>
    </source>
</evidence>
<dbReference type="InterPro" id="IPR032387">
    <property type="entry name" value="ACAS_N"/>
</dbReference>
<evidence type="ECO:0000259" key="10">
    <source>
        <dbReference type="Pfam" id="PF16177"/>
    </source>
</evidence>
<evidence type="ECO:0000256" key="6">
    <source>
        <dbReference type="ARBA" id="ARBA00022990"/>
    </source>
</evidence>
<dbReference type="Pfam" id="PF00501">
    <property type="entry name" value="AMP-binding"/>
    <property type="match status" value="1"/>
</dbReference>
<keyword evidence="4" id="KW-0547">Nucleotide-binding</keyword>
<keyword evidence="7" id="KW-0812">Transmembrane</keyword>
<name>A0A8J2ZFS7_9PROT</name>
<evidence type="ECO:0000256" key="1">
    <source>
        <dbReference type="ARBA" id="ARBA00006432"/>
    </source>
</evidence>
<dbReference type="Gene3D" id="3.40.50.12780">
    <property type="entry name" value="N-terminal domain of ligase-like"/>
    <property type="match status" value="1"/>
</dbReference>
<accession>A0A8J2ZFS7</accession>
<dbReference type="InterPro" id="IPR045851">
    <property type="entry name" value="AMP-bd_C_sf"/>
</dbReference>
<evidence type="ECO:0000256" key="7">
    <source>
        <dbReference type="SAM" id="Phobius"/>
    </source>
</evidence>
<dbReference type="GO" id="GO:0006085">
    <property type="term" value="P:acetyl-CoA biosynthetic process"/>
    <property type="evidence" value="ECO:0007669"/>
    <property type="project" value="TreeGrafter"/>
</dbReference>
<feature type="domain" description="AMP-binding enzyme C-terminal" evidence="9">
    <location>
        <begin position="527"/>
        <end position="605"/>
    </location>
</feature>
<evidence type="ECO:0000259" key="9">
    <source>
        <dbReference type="Pfam" id="PF13193"/>
    </source>
</evidence>
<dbReference type="InterPro" id="IPR025110">
    <property type="entry name" value="AMP-bd_C"/>
</dbReference>
<reference evidence="11 12" key="1">
    <citation type="journal article" date="2014" name="Int. J. Syst. Evol. Microbiol.">
        <title>Complete genome sequence of Corynebacterium casei LMG S-19264T (=DSM 44701T), isolated from a smear-ripened cheese.</title>
        <authorList>
            <consortium name="US DOE Joint Genome Institute (JGI-PGF)"/>
            <person name="Walter F."/>
            <person name="Albersmeier A."/>
            <person name="Kalinowski J."/>
            <person name="Ruckert C."/>
        </authorList>
    </citation>
    <scope>NUCLEOTIDE SEQUENCE [LARGE SCALE GENOMIC DNA]</scope>
    <source>
        <strain evidence="11 12">CGMCC 1.16330</strain>
    </source>
</reference>
<keyword evidence="3" id="KW-0436">Ligase</keyword>
<comment type="similarity">
    <text evidence="1">Belongs to the ATP-dependent AMP-binding enzyme family.</text>
</comment>
<dbReference type="InterPro" id="IPR020845">
    <property type="entry name" value="AMP-binding_CS"/>
</dbReference>
<keyword evidence="7" id="KW-0472">Membrane</keyword>
<dbReference type="GO" id="GO:0005524">
    <property type="term" value="F:ATP binding"/>
    <property type="evidence" value="ECO:0007669"/>
    <property type="project" value="UniProtKB-KW"/>
</dbReference>
<evidence type="ECO:0000256" key="5">
    <source>
        <dbReference type="ARBA" id="ARBA00022840"/>
    </source>
</evidence>
<dbReference type="PANTHER" id="PTHR24095:SF14">
    <property type="entry name" value="ACETYL-COENZYME A SYNTHETASE 1"/>
    <property type="match status" value="1"/>
</dbReference>
<dbReference type="RefSeq" id="WP_188904409.1">
    <property type="nucleotide sequence ID" value="NZ_BMKS01000035.1"/>
</dbReference>
<keyword evidence="7" id="KW-1133">Transmembrane helix</keyword>
<dbReference type="Proteomes" id="UP000597507">
    <property type="component" value="Unassembled WGS sequence"/>
</dbReference>
<dbReference type="EMBL" id="BMKS01000035">
    <property type="protein sequence ID" value="GGG52765.1"/>
    <property type="molecule type" value="Genomic_DNA"/>
</dbReference>
<proteinExistence type="inferred from homology"/>
<dbReference type="InterPro" id="IPR042099">
    <property type="entry name" value="ANL_N_sf"/>
</dbReference>
<dbReference type="Pfam" id="PF13193">
    <property type="entry name" value="AMP-binding_C"/>
    <property type="match status" value="1"/>
</dbReference>
<dbReference type="GO" id="GO:0003987">
    <property type="term" value="F:acetate-CoA ligase activity"/>
    <property type="evidence" value="ECO:0007669"/>
    <property type="project" value="UniProtKB-EC"/>
</dbReference>
<comment type="caution">
    <text evidence="11">The sequence shown here is derived from an EMBL/GenBank/DDBJ whole genome shotgun (WGS) entry which is preliminary data.</text>
</comment>
<sequence length="661" mass="70433">MNGSDTSSPLERFLRRYGVPDYDRLVERAAREPEWFWAAVMEFHGLRFFKPYQRLLDVSKGKEWAEWCVGGTTNLAWNCLDRTIANGHGAKPAILWEGEDGDRRAMTYAELAGTVARAAGGLRSLGIGQGDVVGVFMPALPEVIAAFFAIVSIGAIALPMFSGFGAQAVVERLSDAGAVAVVTADRTWRRGKPVEMAQVIASAAGQVQTLRHVVVVAHDPDGGGPETKNAGWIGWRHLLARGHGAPPAELPAEAPAMLVYTSGTSGKPKGTVHSHCGFLTKVALDFGLILDLRPDDRVLWMSDFGWLIGPMLAVAAPLTGATLLLAEGTPDYPEPGRIWRLVEDHRISFLGVAPTLVRALMQQPPEVVEGRDLSSLRVTASTGEPWTPEAWKWFRSKVCRNRAPILNYSGGTEIGGGILAGNVLRPDVKPCGFAGPIPGMGAVVVDEEGNPLPRGRVGELALNMPSIGLTRGLWRDPARYIESYWSKIPGLWVQGDLASVDEDGDWFIHGRSDDTLKISGKRVGPAEIEALLLATGKVAEVAAIGVPDPVKGSAVVCVCVPARGVVATPEVVQALTEAVVGGLGSSFRPKSIVFVEDLPKTRSMKIMRRVVRAVWVGDAVGDLSGLVNPEAVERLAAHVAGRAGPAAAAMHAPDPGTEGPQ</sequence>
<dbReference type="Gene3D" id="3.30.300.30">
    <property type="match status" value="1"/>
</dbReference>
<dbReference type="EC" id="6.2.1.1" evidence="2"/>
<evidence type="ECO:0000256" key="3">
    <source>
        <dbReference type="ARBA" id="ARBA00022598"/>
    </source>
</evidence>
<organism evidence="11 12">
    <name type="scientific">Caldovatus sediminis</name>
    <dbReference type="NCBI Taxonomy" id="2041189"/>
    <lineage>
        <taxon>Bacteria</taxon>
        <taxon>Pseudomonadati</taxon>
        <taxon>Pseudomonadota</taxon>
        <taxon>Alphaproteobacteria</taxon>
        <taxon>Acetobacterales</taxon>
        <taxon>Roseomonadaceae</taxon>
        <taxon>Caldovatus</taxon>
    </lineage>
</organism>
<feature type="domain" description="Acetyl-coenzyme A synthetase N-terminal" evidence="10">
    <location>
        <begin position="22"/>
        <end position="79"/>
    </location>
</feature>
<feature type="domain" description="AMP-dependent synthetase/ligase" evidence="8">
    <location>
        <begin position="85"/>
        <end position="474"/>
    </location>
</feature>
<dbReference type="AlphaFoldDB" id="A0A8J2ZFS7"/>
<dbReference type="SUPFAM" id="SSF56801">
    <property type="entry name" value="Acetyl-CoA synthetase-like"/>
    <property type="match status" value="1"/>
</dbReference>
<evidence type="ECO:0000256" key="4">
    <source>
        <dbReference type="ARBA" id="ARBA00022741"/>
    </source>
</evidence>
<keyword evidence="5" id="KW-0067">ATP-binding</keyword>
<protein>
    <recommendedName>
        <fullName evidence="2">acetate--CoA ligase</fullName>
        <ecNumber evidence="2">6.2.1.1</ecNumber>
    </recommendedName>
</protein>
<gene>
    <name evidence="11" type="primary">acs</name>
    <name evidence="11" type="ORF">GCM10010964_44860</name>
</gene>
<keyword evidence="12" id="KW-1185">Reference proteome</keyword>
<feature type="transmembrane region" description="Helical" evidence="7">
    <location>
        <begin position="143"/>
        <end position="164"/>
    </location>
</feature>
<evidence type="ECO:0000313" key="11">
    <source>
        <dbReference type="EMBL" id="GGG52765.1"/>
    </source>
</evidence>
<dbReference type="InterPro" id="IPR000873">
    <property type="entry name" value="AMP-dep_synth/lig_dom"/>
</dbReference>
<keyword evidence="6" id="KW-0007">Acetylation</keyword>
<dbReference type="PANTHER" id="PTHR24095">
    <property type="entry name" value="ACETYL-COENZYME A SYNTHETASE"/>
    <property type="match status" value="1"/>
</dbReference>
<evidence type="ECO:0000256" key="2">
    <source>
        <dbReference type="ARBA" id="ARBA00013275"/>
    </source>
</evidence>
<dbReference type="Pfam" id="PF16177">
    <property type="entry name" value="ACAS_N"/>
    <property type="match status" value="1"/>
</dbReference>